<reference evidence="1" key="1">
    <citation type="submission" date="2023-03" db="EMBL/GenBank/DDBJ databases">
        <authorList>
            <person name="Steffen K."/>
            <person name="Cardenas P."/>
        </authorList>
    </citation>
    <scope>NUCLEOTIDE SEQUENCE</scope>
</reference>
<dbReference type="Proteomes" id="UP001174909">
    <property type="component" value="Unassembled WGS sequence"/>
</dbReference>
<organism evidence="1 2">
    <name type="scientific">Geodia barretti</name>
    <name type="common">Barrett's horny sponge</name>
    <dbReference type="NCBI Taxonomy" id="519541"/>
    <lineage>
        <taxon>Eukaryota</taxon>
        <taxon>Metazoa</taxon>
        <taxon>Porifera</taxon>
        <taxon>Demospongiae</taxon>
        <taxon>Heteroscleromorpha</taxon>
        <taxon>Tetractinellida</taxon>
        <taxon>Astrophorina</taxon>
        <taxon>Geodiidae</taxon>
        <taxon>Geodia</taxon>
    </lineage>
</organism>
<proteinExistence type="predicted"/>
<dbReference type="EMBL" id="CASHTH010001795">
    <property type="protein sequence ID" value="CAI8020020.1"/>
    <property type="molecule type" value="Genomic_DNA"/>
</dbReference>
<name>A0AA35WMM6_GEOBA</name>
<evidence type="ECO:0008006" key="3">
    <source>
        <dbReference type="Google" id="ProtNLM"/>
    </source>
</evidence>
<sequence>MNTTLMAGASETVITSIKDRPEVYAELYARVLVLADGEKQLAIVTADYGQFTLQYNKVLLDAIQGATGIPPEHVVINCSHTHNAPGVDGRWITEESEAWLATCLAELVKDAVDKLEPATLRVGRAPVQVGYNRRIMNDEGQIVMAPNPEGAVVPWVDVLGAYDANGDIIAVLFSHAAHP</sequence>
<keyword evidence="2" id="KW-1185">Reference proteome</keyword>
<dbReference type="AlphaFoldDB" id="A0AA35WMM6"/>
<gene>
    <name evidence="1" type="ORF">GBAR_LOCUS11989</name>
</gene>
<accession>A0AA35WMM6</accession>
<protein>
    <recommendedName>
        <fullName evidence="3">Neutral/alkaline non-lysosomal ceramidase N-terminal domain-containing protein</fullName>
    </recommendedName>
</protein>
<evidence type="ECO:0000313" key="2">
    <source>
        <dbReference type="Proteomes" id="UP001174909"/>
    </source>
</evidence>
<comment type="caution">
    <text evidence="1">The sequence shown here is derived from an EMBL/GenBank/DDBJ whole genome shotgun (WGS) entry which is preliminary data.</text>
</comment>
<evidence type="ECO:0000313" key="1">
    <source>
        <dbReference type="EMBL" id="CAI8020020.1"/>
    </source>
</evidence>